<accession>A0AC35TJU4</accession>
<reference evidence="2" key="1">
    <citation type="submission" date="2016-11" db="UniProtKB">
        <authorList>
            <consortium name="WormBaseParasite"/>
        </authorList>
    </citation>
    <scope>IDENTIFICATION</scope>
    <source>
        <strain evidence="2">KR3021</strain>
    </source>
</reference>
<name>A0AC35TJU4_9BILA</name>
<sequence>MESLHHETFANIQFLHTQLAQLDGCTNENQAQTFYRPIYDTIDIAEKSIVRLDELANKEHLDRRRNAKLRVTQLKNDVKSIKYSLSNTHIRLTNRWRAASDREELFQRTFTPNNDAHVSLDDQDLLMNDKLQGSNRGIDELLDHGASVLTQLKSQGMDLTGVRRKVMDIGSYLGLSSTTLGMIEKRLSEDLVIFLILCACCLVFMYVFYSWWHG</sequence>
<evidence type="ECO:0000313" key="1">
    <source>
        <dbReference type="Proteomes" id="UP000095286"/>
    </source>
</evidence>
<dbReference type="Proteomes" id="UP000095286">
    <property type="component" value="Unplaced"/>
</dbReference>
<proteinExistence type="predicted"/>
<protein>
    <submittedName>
        <fullName evidence="2">Golgi SNAP receptor complex member 2</fullName>
    </submittedName>
</protein>
<organism evidence="1 2">
    <name type="scientific">Rhabditophanes sp. KR3021</name>
    <dbReference type="NCBI Taxonomy" id="114890"/>
    <lineage>
        <taxon>Eukaryota</taxon>
        <taxon>Metazoa</taxon>
        <taxon>Ecdysozoa</taxon>
        <taxon>Nematoda</taxon>
        <taxon>Chromadorea</taxon>
        <taxon>Rhabditida</taxon>
        <taxon>Tylenchina</taxon>
        <taxon>Panagrolaimomorpha</taxon>
        <taxon>Strongyloidoidea</taxon>
        <taxon>Alloionematidae</taxon>
        <taxon>Rhabditophanes</taxon>
    </lineage>
</organism>
<evidence type="ECO:0000313" key="2">
    <source>
        <dbReference type="WBParaSite" id="RSKR_0000144900.1"/>
    </source>
</evidence>
<dbReference type="WBParaSite" id="RSKR_0000144900.1">
    <property type="protein sequence ID" value="RSKR_0000144900.1"/>
    <property type="gene ID" value="RSKR_0000144900"/>
</dbReference>